<dbReference type="EMBL" id="KE123907">
    <property type="protein sequence ID" value="EPB91645.1"/>
    <property type="molecule type" value="Genomic_DNA"/>
</dbReference>
<accession>S2KGW3</accession>
<dbReference type="CDD" id="cd24123">
    <property type="entry name" value="ASKHA_NBD_PanK-II_Pank4"/>
    <property type="match status" value="1"/>
</dbReference>
<dbReference type="STRING" id="1220926.S2KGW3"/>
<evidence type="ECO:0000256" key="2">
    <source>
        <dbReference type="ARBA" id="ARBA00022840"/>
    </source>
</evidence>
<dbReference type="Pfam" id="PF03630">
    <property type="entry name" value="Fumble"/>
    <property type="match status" value="1"/>
</dbReference>
<dbReference type="Gene3D" id="3.30.420.40">
    <property type="match status" value="1"/>
</dbReference>
<dbReference type="NCBIfam" id="TIGR00555">
    <property type="entry name" value="panK_eukar"/>
    <property type="match status" value="1"/>
</dbReference>
<dbReference type="GO" id="GO:0005829">
    <property type="term" value="C:cytosol"/>
    <property type="evidence" value="ECO:0007669"/>
    <property type="project" value="TreeGrafter"/>
</dbReference>
<dbReference type="OMA" id="FKNPDIC"/>
<dbReference type="InterPro" id="IPR004567">
    <property type="entry name" value="Type_II_PanK"/>
</dbReference>
<evidence type="ECO:0000313" key="4">
    <source>
        <dbReference type="EMBL" id="EPB91645.1"/>
    </source>
</evidence>
<evidence type="ECO:0000256" key="1">
    <source>
        <dbReference type="ARBA" id="ARBA00022741"/>
    </source>
</evidence>
<dbReference type="Gene3D" id="3.30.420.510">
    <property type="match status" value="1"/>
</dbReference>
<dbReference type="AlphaFoldDB" id="S2KGW3"/>
<protein>
    <submittedName>
        <fullName evidence="4">Pantothenate kinase</fullName>
    </submittedName>
</protein>
<keyword evidence="3" id="KW-0173">Coenzyme A biosynthesis</keyword>
<dbReference type="GO" id="GO:0005524">
    <property type="term" value="F:ATP binding"/>
    <property type="evidence" value="ECO:0007669"/>
    <property type="project" value="UniProtKB-KW"/>
</dbReference>
<organism evidence="4 5">
    <name type="scientific">Mucor circinelloides f. circinelloides (strain 1006PhL)</name>
    <name type="common">Mucormycosis agent</name>
    <name type="synonym">Calyptromyces circinelloides</name>
    <dbReference type="NCBI Taxonomy" id="1220926"/>
    <lineage>
        <taxon>Eukaryota</taxon>
        <taxon>Fungi</taxon>
        <taxon>Fungi incertae sedis</taxon>
        <taxon>Mucoromycota</taxon>
        <taxon>Mucoromycotina</taxon>
        <taxon>Mucoromycetes</taxon>
        <taxon>Mucorales</taxon>
        <taxon>Mucorineae</taxon>
        <taxon>Mucoraceae</taxon>
        <taxon>Mucor</taxon>
    </lineage>
</organism>
<evidence type="ECO:0000256" key="3">
    <source>
        <dbReference type="ARBA" id="ARBA00022993"/>
    </source>
</evidence>
<dbReference type="GO" id="GO:0015937">
    <property type="term" value="P:coenzyme A biosynthetic process"/>
    <property type="evidence" value="ECO:0007669"/>
    <property type="project" value="UniProtKB-KW"/>
</dbReference>
<dbReference type="PANTHER" id="PTHR12280">
    <property type="entry name" value="PANTOTHENATE KINASE"/>
    <property type="match status" value="1"/>
</dbReference>
<keyword evidence="5" id="KW-1185">Reference proteome</keyword>
<dbReference type="GO" id="GO:0005634">
    <property type="term" value="C:nucleus"/>
    <property type="evidence" value="ECO:0007669"/>
    <property type="project" value="TreeGrafter"/>
</dbReference>
<dbReference type="OrthoDB" id="498611at2759"/>
<keyword evidence="4" id="KW-0808">Transferase</keyword>
<keyword evidence="2" id="KW-0067">ATP-binding</keyword>
<dbReference type="PANTHER" id="PTHR12280:SF20">
    <property type="entry name" value="4'-PHOSPHOPANTETHEINE PHOSPHATASE"/>
    <property type="match status" value="1"/>
</dbReference>
<dbReference type="FunFam" id="3.30.420.40:FF:000115">
    <property type="entry name" value="Pantothenate kinase PanK"/>
    <property type="match status" value="1"/>
</dbReference>
<name>S2KGW3_MUCC1</name>
<dbReference type="SUPFAM" id="SSF53067">
    <property type="entry name" value="Actin-like ATPase domain"/>
    <property type="match status" value="2"/>
</dbReference>
<keyword evidence="1" id="KW-0547">Nucleotide-binding</keyword>
<dbReference type="InParanoid" id="S2KGW3"/>
<evidence type="ECO:0000313" key="5">
    <source>
        <dbReference type="Proteomes" id="UP000014254"/>
    </source>
</evidence>
<reference evidence="5" key="1">
    <citation type="submission" date="2013-05" db="EMBL/GenBank/DDBJ databases">
        <title>The Genome sequence of Mucor circinelloides f. circinelloides 1006PhL.</title>
        <authorList>
            <consortium name="The Broad Institute Genomics Platform"/>
            <person name="Cuomo C."/>
            <person name="Earl A."/>
            <person name="Findley K."/>
            <person name="Lee S.C."/>
            <person name="Walker B."/>
            <person name="Young S."/>
            <person name="Zeng Q."/>
            <person name="Gargeya S."/>
            <person name="Fitzgerald M."/>
            <person name="Haas B."/>
            <person name="Abouelleil A."/>
            <person name="Allen A.W."/>
            <person name="Alvarado L."/>
            <person name="Arachchi H.M."/>
            <person name="Berlin A.M."/>
            <person name="Chapman S.B."/>
            <person name="Gainer-Dewar J."/>
            <person name="Goldberg J."/>
            <person name="Griggs A."/>
            <person name="Gujja S."/>
            <person name="Hansen M."/>
            <person name="Howarth C."/>
            <person name="Imamovic A."/>
            <person name="Ireland A."/>
            <person name="Larimer J."/>
            <person name="McCowan C."/>
            <person name="Murphy C."/>
            <person name="Pearson M."/>
            <person name="Poon T.W."/>
            <person name="Priest M."/>
            <person name="Roberts A."/>
            <person name="Saif S."/>
            <person name="Shea T."/>
            <person name="Sisk P."/>
            <person name="Sykes S."/>
            <person name="Wortman J."/>
            <person name="Nusbaum C."/>
            <person name="Birren B."/>
        </authorList>
    </citation>
    <scope>NUCLEOTIDE SEQUENCE [LARGE SCALE GENOMIC DNA]</scope>
    <source>
        <strain evidence="5">1006PhL</strain>
    </source>
</reference>
<dbReference type="InterPro" id="IPR043129">
    <property type="entry name" value="ATPase_NBD"/>
</dbReference>
<dbReference type="eggNOG" id="KOG2201">
    <property type="taxonomic scope" value="Eukaryota"/>
</dbReference>
<dbReference type="VEuPathDB" id="FungiDB:HMPREF1544_01567"/>
<proteinExistence type="predicted"/>
<gene>
    <name evidence="4" type="ORF">HMPREF1544_01567</name>
</gene>
<dbReference type="Proteomes" id="UP000014254">
    <property type="component" value="Unassembled WGS sequence"/>
</dbReference>
<sequence length="398" mass="44243">MSDNASVMNVDGASVSEANLSANETRDIVLPNQNEHVAHIAVDIGGSLAKIVYFTSSPDRAGGRLHFKKIETEKIDECIDFIADLVADARLLKPENTNYVLKATGGGAYLFFDKLQERLPGVIIQKEDEMDCLINGLNFFITEIPYEVFTYNEQETDPMRFEEKTRDIYPYMLVNIGSGVSILKVTGPDEFSRISGTSLGGGTLWGLMSLLTKATSFDEMLEISKDGDNKNVDLLVGDIYGTDYTKLGLKASKIASSFGKVFKKGVQHSQDDFRACDIAKSLLFMVSNNIGQIAYLNAKQHNLKRIYFGGCFIRGHPITMNTLSYAINFWSNGDMKALFLRHEGHLGATGAFLKHSVIRRARHSFSFSENNFIPQVNPDPKNVYGVLEDTNVELRSDK</sequence>
<keyword evidence="4" id="KW-0418">Kinase</keyword>
<dbReference type="GO" id="GO:0004594">
    <property type="term" value="F:pantothenate kinase activity"/>
    <property type="evidence" value="ECO:0007669"/>
    <property type="project" value="TreeGrafter"/>
</dbReference>
<dbReference type="FunCoup" id="S2KGW3">
    <property type="interactions" value="686"/>
</dbReference>